<dbReference type="GO" id="GO:0061630">
    <property type="term" value="F:ubiquitin protein ligase activity"/>
    <property type="evidence" value="ECO:0007669"/>
    <property type="project" value="UniProtKB-EC"/>
</dbReference>
<keyword evidence="25" id="KW-1185">Reference proteome</keyword>
<dbReference type="GO" id="GO:0005829">
    <property type="term" value="C:cytosol"/>
    <property type="evidence" value="ECO:0007669"/>
    <property type="project" value="UniProtKB-SubCell"/>
</dbReference>
<comment type="catalytic activity">
    <reaction evidence="1 19">
        <text>[E2 ubiquitin-conjugating enzyme]-S-ubiquitinyl-L-cysteine + [acceptor protein]-L-lysine = [E2 ubiquitin-conjugating enzyme]-L-cysteine + [acceptor protein]-N(6)-ubiquitinyl-L-lysine.</text>
        <dbReference type="EC" id="2.3.2.31"/>
    </reaction>
</comment>
<keyword evidence="14 19" id="KW-0832">Ubl conjugation</keyword>
<evidence type="ECO:0000256" key="5">
    <source>
        <dbReference type="ARBA" id="ARBA00012251"/>
    </source>
</evidence>
<evidence type="ECO:0000259" key="22">
    <source>
        <dbReference type="PROSITE" id="PS50053"/>
    </source>
</evidence>
<dbReference type="InterPro" id="IPR047535">
    <property type="entry name" value="RING-HC_RBR_parkin"/>
</dbReference>
<feature type="active site" evidence="20">
    <location>
        <position position="441"/>
    </location>
</feature>
<evidence type="ECO:0000256" key="9">
    <source>
        <dbReference type="ARBA" id="ARBA00022723"/>
    </source>
</evidence>
<comment type="subcellular location">
    <subcellularLocation>
        <location evidence="3">Cytoplasm</location>
        <location evidence="3">Cytosol</location>
    </subcellularLocation>
    <subcellularLocation>
        <location evidence="2 19">Mitochondrion</location>
    </subcellularLocation>
</comment>
<gene>
    <name evidence="24" type="ORF">CgunFtcFv8_017038</name>
</gene>
<feature type="domain" description="RING-type" evidence="23">
    <location>
        <begin position="245"/>
        <end position="472"/>
    </location>
</feature>
<dbReference type="Proteomes" id="UP001331515">
    <property type="component" value="Unassembled WGS sequence"/>
</dbReference>
<comment type="pathway">
    <text evidence="4 19">Protein modification; protein ubiquitination.</text>
</comment>
<dbReference type="PANTHER" id="PTHR11685">
    <property type="entry name" value="RBR FAMILY RING FINGER AND IBR DOMAIN-CONTAINING"/>
    <property type="match status" value="1"/>
</dbReference>
<dbReference type="InterPro" id="IPR054694">
    <property type="entry name" value="Parkin-like_IBR"/>
</dbReference>
<dbReference type="CDD" id="cd20357">
    <property type="entry name" value="Rcat_RBR_parkin"/>
    <property type="match status" value="1"/>
</dbReference>
<evidence type="ECO:0000256" key="13">
    <source>
        <dbReference type="ARBA" id="ARBA00022833"/>
    </source>
</evidence>
<dbReference type="InterPro" id="IPR003977">
    <property type="entry name" value="Parkin"/>
</dbReference>
<dbReference type="InterPro" id="IPR029071">
    <property type="entry name" value="Ubiquitin-like_domsf"/>
</dbReference>
<reference evidence="24 25" key="1">
    <citation type="journal article" date="2023" name="Mol. Biol. Evol.">
        <title>Genomics of Secondarily Temperate Adaptation in the Only Non-Antarctic Icefish.</title>
        <authorList>
            <person name="Rivera-Colon A.G."/>
            <person name="Rayamajhi N."/>
            <person name="Minhas B.F."/>
            <person name="Madrigal G."/>
            <person name="Bilyk K.T."/>
            <person name="Yoon V."/>
            <person name="Hune M."/>
            <person name="Gregory S."/>
            <person name="Cheng C.H.C."/>
            <person name="Catchen J.M."/>
        </authorList>
    </citation>
    <scope>NUCLEOTIDE SEQUENCE [LARGE SCALE GENOMIC DNA]</scope>
    <source>
        <tissue evidence="24">White muscle</tissue>
    </source>
</reference>
<dbReference type="Gene3D" id="1.20.120.1750">
    <property type="match status" value="1"/>
</dbReference>
<dbReference type="InterPro" id="IPR002867">
    <property type="entry name" value="IBR_dom"/>
</dbReference>
<dbReference type="InterPro" id="IPR047534">
    <property type="entry name" value="BRcat_RBR_parkin"/>
</dbReference>
<keyword evidence="13 19" id="KW-0862">Zinc</keyword>
<keyword evidence="6" id="KW-0963">Cytoplasm</keyword>
<dbReference type="PROSITE" id="PS51873">
    <property type="entry name" value="TRIAD"/>
    <property type="match status" value="1"/>
</dbReference>
<dbReference type="SUPFAM" id="SSF54236">
    <property type="entry name" value="Ubiquitin-like"/>
    <property type="match status" value="1"/>
</dbReference>
<dbReference type="Pfam" id="PF22605">
    <property type="entry name" value="IBR_2"/>
    <property type="match status" value="1"/>
</dbReference>
<keyword evidence="12 19" id="KW-0833">Ubl conjugation pathway</keyword>
<sequence length="472" mass="50513">MIVFVRYNLGEQVPLELREEARVSDLKEAVGTQQGVRPELLRVLFAGRELRSTSTLQESDLPEQSTVHVVLPPSDSSPSLPPSDSSPSLPPSDSSPSLAPSDSSPPLPPSDSSPPLPPSDSSPSLPPSDSSPSLPPSDPQAGGGASDELAAAGSCSSFFVFCKSCRSVQPGKLRVRCKTCRNTTLTLSRGPSCWDDVLVPGRIHGVCQSDGCQGNEAEFYMKCASHPTSSDDLSVALDLIMSNIRSVPCIACTDILPVVLVFPCSERHVICLPCFRGYCEVRLREGQFVLHAEVGYTLPCAAGCADSFIKELHHFRILGEEQYGRYLQFGAERCLLLIGGLMCPSAGCGAGLVPPPGIQRLQCDPRLGCGFIFCRDCRGGAHEGACPPTQAPPTAADPQVFSAGEGASQRGRWELASLQLLKETTRPCPQCCAPVERDGGCMHMSCPLCSADWCWVCRVSWNNDCMGSHWFG</sequence>
<organism evidence="24 25">
    <name type="scientific">Champsocephalus gunnari</name>
    <name type="common">Mackerel icefish</name>
    <dbReference type="NCBI Taxonomy" id="52237"/>
    <lineage>
        <taxon>Eukaryota</taxon>
        <taxon>Metazoa</taxon>
        <taxon>Chordata</taxon>
        <taxon>Craniata</taxon>
        <taxon>Vertebrata</taxon>
        <taxon>Euteleostomi</taxon>
        <taxon>Actinopterygii</taxon>
        <taxon>Neopterygii</taxon>
        <taxon>Teleostei</taxon>
        <taxon>Neoteleostei</taxon>
        <taxon>Acanthomorphata</taxon>
        <taxon>Eupercaria</taxon>
        <taxon>Perciformes</taxon>
        <taxon>Notothenioidei</taxon>
        <taxon>Channichthyidae</taxon>
        <taxon>Champsocephalus</taxon>
    </lineage>
</organism>
<dbReference type="Gene3D" id="2.20.25.20">
    <property type="match status" value="1"/>
</dbReference>
<dbReference type="InterPro" id="IPR000626">
    <property type="entry name" value="Ubiquitin-like_dom"/>
</dbReference>
<evidence type="ECO:0000256" key="17">
    <source>
        <dbReference type="ARBA" id="ARBA00029442"/>
    </source>
</evidence>
<dbReference type="PIRSF" id="PIRSF037880">
    <property type="entry name" value="Parkin"/>
    <property type="match status" value="1"/>
</dbReference>
<dbReference type="AlphaFoldDB" id="A0AAN8CV82"/>
<evidence type="ECO:0000313" key="25">
    <source>
        <dbReference type="Proteomes" id="UP001331515"/>
    </source>
</evidence>
<dbReference type="CDD" id="cd16627">
    <property type="entry name" value="RING-HC_RBR_parkin"/>
    <property type="match status" value="1"/>
</dbReference>
<keyword evidence="10" id="KW-0677">Repeat</keyword>
<dbReference type="EC" id="2.3.2.31" evidence="5 19"/>
<dbReference type="InterPro" id="IPR041565">
    <property type="entry name" value="Parkin_Znf-RING"/>
</dbReference>
<evidence type="ECO:0000256" key="14">
    <source>
        <dbReference type="ARBA" id="ARBA00022843"/>
    </source>
</evidence>
<dbReference type="GO" id="GO:0009893">
    <property type="term" value="P:positive regulation of metabolic process"/>
    <property type="evidence" value="ECO:0007669"/>
    <property type="project" value="UniProtKB-ARBA"/>
</dbReference>
<feature type="compositionally biased region" description="Pro residues" evidence="21">
    <location>
        <begin position="103"/>
        <end position="126"/>
    </location>
</feature>
<dbReference type="EMBL" id="JAURVH010001529">
    <property type="protein sequence ID" value="KAK5909030.1"/>
    <property type="molecule type" value="Genomic_DNA"/>
</dbReference>
<name>A0AAN8CV82_CHAGU</name>
<dbReference type="Pfam" id="PF00240">
    <property type="entry name" value="ubiquitin"/>
    <property type="match status" value="1"/>
</dbReference>
<keyword evidence="9 19" id="KW-0479">Metal-binding</keyword>
<feature type="region of interest" description="Disordered" evidence="21">
    <location>
        <begin position="53"/>
        <end position="147"/>
    </location>
</feature>
<evidence type="ECO:0000256" key="19">
    <source>
        <dbReference type="PIRNR" id="PIRNR037880"/>
    </source>
</evidence>
<evidence type="ECO:0000256" key="8">
    <source>
        <dbReference type="ARBA" id="ARBA00022679"/>
    </source>
</evidence>
<feature type="compositionally biased region" description="Polar residues" evidence="21">
    <location>
        <begin position="53"/>
        <end position="67"/>
    </location>
</feature>
<dbReference type="GO" id="GO:0000151">
    <property type="term" value="C:ubiquitin ligase complex"/>
    <property type="evidence" value="ECO:0007669"/>
    <property type="project" value="UniProtKB-UniRule"/>
</dbReference>
<comment type="similarity">
    <text evidence="17 19">Belongs to the RBR family. Parkin subfamily.</text>
</comment>
<evidence type="ECO:0000256" key="12">
    <source>
        <dbReference type="ARBA" id="ARBA00022786"/>
    </source>
</evidence>
<evidence type="ECO:0000256" key="1">
    <source>
        <dbReference type="ARBA" id="ARBA00001798"/>
    </source>
</evidence>
<dbReference type="PROSITE" id="PS50053">
    <property type="entry name" value="UBIQUITIN_2"/>
    <property type="match status" value="1"/>
</dbReference>
<evidence type="ECO:0000256" key="11">
    <source>
        <dbReference type="ARBA" id="ARBA00022771"/>
    </source>
</evidence>
<evidence type="ECO:0000256" key="7">
    <source>
        <dbReference type="ARBA" id="ARBA00022553"/>
    </source>
</evidence>
<evidence type="ECO:0000256" key="15">
    <source>
        <dbReference type="ARBA" id="ARBA00023006"/>
    </source>
</evidence>
<keyword evidence="7" id="KW-0597">Phosphoprotein</keyword>
<dbReference type="InterPro" id="IPR047536">
    <property type="entry name" value="Rcat_RBR_parkin"/>
</dbReference>
<evidence type="ECO:0000256" key="6">
    <source>
        <dbReference type="ARBA" id="ARBA00022490"/>
    </source>
</evidence>
<evidence type="ECO:0000256" key="18">
    <source>
        <dbReference type="ARBA" id="ARBA00029536"/>
    </source>
</evidence>
<dbReference type="GO" id="GO:0008270">
    <property type="term" value="F:zinc ion binding"/>
    <property type="evidence" value="ECO:0007669"/>
    <property type="project" value="UniProtKB-KW"/>
</dbReference>
<evidence type="ECO:0000259" key="23">
    <source>
        <dbReference type="PROSITE" id="PS51873"/>
    </source>
</evidence>
<comment type="caution">
    <text evidence="24">The sequence shown here is derived from an EMBL/GenBank/DDBJ whole genome shotgun (WGS) entry which is preliminary data.</text>
</comment>
<feature type="domain" description="Ubiquitin-like" evidence="22">
    <location>
        <begin position="1"/>
        <end position="76"/>
    </location>
</feature>
<dbReference type="InterPro" id="IPR031127">
    <property type="entry name" value="E3_UB_ligase_RBR"/>
</dbReference>
<dbReference type="SUPFAM" id="SSF57850">
    <property type="entry name" value="RING/U-box"/>
    <property type="match status" value="1"/>
</dbReference>
<evidence type="ECO:0000313" key="24">
    <source>
        <dbReference type="EMBL" id="KAK5909030.1"/>
    </source>
</evidence>
<dbReference type="Pfam" id="PF17978">
    <property type="entry name" value="zf-RING_14"/>
    <property type="match status" value="1"/>
</dbReference>
<evidence type="ECO:0000256" key="21">
    <source>
        <dbReference type="SAM" id="MobiDB-lite"/>
    </source>
</evidence>
<feature type="compositionally biased region" description="Low complexity" evidence="21">
    <location>
        <begin position="71"/>
        <end position="102"/>
    </location>
</feature>
<dbReference type="CDD" id="cd21382">
    <property type="entry name" value="RING0_parkin"/>
    <property type="match status" value="1"/>
</dbReference>
<dbReference type="Pfam" id="PF17976">
    <property type="entry name" value="zf-RING_12"/>
    <property type="match status" value="1"/>
</dbReference>
<evidence type="ECO:0000256" key="10">
    <source>
        <dbReference type="ARBA" id="ARBA00022737"/>
    </source>
</evidence>
<proteinExistence type="inferred from homology"/>
<comment type="subunit">
    <text evidence="19">Forms an E3 ubiquitin ligase complex.</text>
</comment>
<dbReference type="FunFam" id="1.20.120.1750:FF:000009">
    <property type="entry name" value="E3 ubiquitin-protein ligase parkin"/>
    <property type="match status" value="1"/>
</dbReference>
<keyword evidence="11" id="KW-0863">Zinc-finger</keyword>
<evidence type="ECO:0000256" key="3">
    <source>
        <dbReference type="ARBA" id="ARBA00004514"/>
    </source>
</evidence>
<comment type="function">
    <text evidence="19">Functions within a multiprotein E3 ubiquitin ligase complex, catalyzing the covalent attachment of ubiquitin moieties onto substrate proteins.</text>
</comment>
<dbReference type="SMART" id="SM00213">
    <property type="entry name" value="UBQ"/>
    <property type="match status" value="1"/>
</dbReference>
<evidence type="ECO:0000256" key="4">
    <source>
        <dbReference type="ARBA" id="ARBA00004906"/>
    </source>
</evidence>
<dbReference type="CDD" id="cd20340">
    <property type="entry name" value="BRcat_RBR_parkin"/>
    <property type="match status" value="1"/>
</dbReference>
<dbReference type="SMART" id="SM00647">
    <property type="entry name" value="IBR"/>
    <property type="match status" value="2"/>
</dbReference>
<dbReference type="InterPro" id="IPR044066">
    <property type="entry name" value="TRIAD_supradom"/>
</dbReference>
<keyword evidence="15 19" id="KW-0072">Autophagy</keyword>
<dbReference type="InterPro" id="IPR041170">
    <property type="entry name" value="Znf-RING_14"/>
</dbReference>
<evidence type="ECO:0000256" key="2">
    <source>
        <dbReference type="ARBA" id="ARBA00004173"/>
    </source>
</evidence>
<dbReference type="GO" id="GO:0016567">
    <property type="term" value="P:protein ubiquitination"/>
    <property type="evidence" value="ECO:0007669"/>
    <property type="project" value="UniProtKB-UniRule"/>
</dbReference>
<dbReference type="GO" id="GO:0006914">
    <property type="term" value="P:autophagy"/>
    <property type="evidence" value="ECO:0007669"/>
    <property type="project" value="UniProtKB-UniRule"/>
</dbReference>
<protein>
    <recommendedName>
        <fullName evidence="18 19">E3 ubiquitin-protein ligase parkin</fullName>
        <ecNumber evidence="5 19">2.3.2.31</ecNumber>
    </recommendedName>
</protein>
<dbReference type="PRINTS" id="PR01475">
    <property type="entry name" value="PARKIN"/>
</dbReference>
<dbReference type="Gene3D" id="3.10.20.90">
    <property type="entry name" value="Phosphatidylinositol 3-kinase Catalytic Subunit, Chain A, domain 1"/>
    <property type="match status" value="1"/>
</dbReference>
<evidence type="ECO:0000256" key="20">
    <source>
        <dbReference type="PIRSR" id="PIRSR037880-1"/>
    </source>
</evidence>
<evidence type="ECO:0000256" key="16">
    <source>
        <dbReference type="ARBA" id="ARBA00023128"/>
    </source>
</evidence>
<keyword evidence="16 19" id="KW-0496">Mitochondrion</keyword>
<dbReference type="GO" id="GO:0005739">
    <property type="term" value="C:mitochondrion"/>
    <property type="evidence" value="ECO:0007669"/>
    <property type="project" value="UniProtKB-SubCell"/>
</dbReference>
<keyword evidence="8" id="KW-0808">Transferase</keyword>
<accession>A0AAN8CV82</accession>